<dbReference type="Pfam" id="PF21021">
    <property type="entry name" value="FAF1"/>
    <property type="match status" value="1"/>
</dbReference>
<feature type="region of interest" description="Disordered" evidence="3">
    <location>
        <begin position="35"/>
        <end position="73"/>
    </location>
</feature>
<dbReference type="EMBL" id="CAJPVJ010020926">
    <property type="protein sequence ID" value="CAG2177799.1"/>
    <property type="molecule type" value="Genomic_DNA"/>
</dbReference>
<proteinExistence type="predicted"/>
<dbReference type="OrthoDB" id="1026733at2759"/>
<dbReference type="EMBL" id="OC935751">
    <property type="protein sequence ID" value="CAD7660662.1"/>
    <property type="molecule type" value="Genomic_DNA"/>
</dbReference>
<feature type="domain" description="UBX" evidence="4">
    <location>
        <begin position="397"/>
        <end position="494"/>
    </location>
</feature>
<dbReference type="GO" id="GO:0036503">
    <property type="term" value="P:ERAD pathway"/>
    <property type="evidence" value="ECO:0007669"/>
    <property type="project" value="TreeGrafter"/>
</dbReference>
<dbReference type="InterPro" id="IPR001012">
    <property type="entry name" value="UBX_dom"/>
</dbReference>
<dbReference type="PROSITE" id="PS50033">
    <property type="entry name" value="UBX"/>
    <property type="match status" value="1"/>
</dbReference>
<dbReference type="Proteomes" id="UP000728032">
    <property type="component" value="Unassembled WGS sequence"/>
</dbReference>
<dbReference type="AlphaFoldDB" id="A0A7R9QXK9"/>
<dbReference type="InterPro" id="IPR036249">
    <property type="entry name" value="Thioredoxin-like_sf"/>
</dbReference>
<sequence length="499" mass="58254">MVWSLEFDDFNGHCGDGKHFPLLRKVHAMVNGDEKQETDCPIGGLVPTPTPTPTTTPTAPPTQQTTTQTGGHTTSSIDYWCSKDGYMPHPSDPHQYFQCEWIPGQGWYIHLKQCPEADKELDPHMDLQINPQMDPQLPEPESDDPHNEDIAYEDSDDYEDYSGEPLVVKPIIYTVLGPPEDVNLFRTDFELKYGSTHPEFFVGNYNEAIDAAKRDFRFLLVYIHWDSHEETEKFCQSVLINQKFIDCLTEYNIIFWSSDVIYPEGFVVRQQLEVTTYPFMALISMRKSQMVVVRRLEGITLLEPLIAQLRDGIVENRSALERAKHQKMIQQMNELLRQEQEGAYEVSLRVDREKERQRREERTRVEREEQEANERMQRLLQLKERLIREIPTEPQLNDTNATHVVIKLPNGRRLERRFLKTESMRSLYDFVFCNNDSPLNFIIHTNFPTRDLPGRSPQLEDFLVDDNVITRVDDNTQWTTLEESGVGHKEMLYIKELDN</sequence>
<keyword evidence="6" id="KW-1185">Reference proteome</keyword>
<dbReference type="Gene3D" id="3.40.30.10">
    <property type="entry name" value="Glutaredoxin"/>
    <property type="match status" value="1"/>
</dbReference>
<dbReference type="Gene3D" id="3.10.20.90">
    <property type="entry name" value="Phosphatidylinositol 3-kinase Catalytic Subunit, Chain A, domain 1"/>
    <property type="match status" value="1"/>
</dbReference>
<dbReference type="InterPro" id="IPR029071">
    <property type="entry name" value="Ubiquitin-like_domsf"/>
</dbReference>
<dbReference type="PANTHER" id="PTHR23322">
    <property type="entry name" value="FAS-ASSOCIATED PROTEIN"/>
    <property type="match status" value="1"/>
</dbReference>
<dbReference type="Gene3D" id="3.20.20.80">
    <property type="entry name" value="Glycosidases"/>
    <property type="match status" value="1"/>
</dbReference>
<gene>
    <name evidence="5" type="ORF">ONB1V03_LOCUS17226</name>
</gene>
<organism evidence="5">
    <name type="scientific">Oppiella nova</name>
    <dbReference type="NCBI Taxonomy" id="334625"/>
    <lineage>
        <taxon>Eukaryota</taxon>
        <taxon>Metazoa</taxon>
        <taxon>Ecdysozoa</taxon>
        <taxon>Arthropoda</taxon>
        <taxon>Chelicerata</taxon>
        <taxon>Arachnida</taxon>
        <taxon>Acari</taxon>
        <taxon>Acariformes</taxon>
        <taxon>Sarcoptiformes</taxon>
        <taxon>Oribatida</taxon>
        <taxon>Brachypylina</taxon>
        <taxon>Oppioidea</taxon>
        <taxon>Oppiidae</taxon>
        <taxon>Oppiella</taxon>
    </lineage>
</organism>
<feature type="coiled-coil region" evidence="2">
    <location>
        <begin position="351"/>
        <end position="389"/>
    </location>
</feature>
<reference evidence="5" key="1">
    <citation type="submission" date="2020-11" db="EMBL/GenBank/DDBJ databases">
        <authorList>
            <person name="Tran Van P."/>
        </authorList>
    </citation>
    <scope>NUCLEOTIDE SEQUENCE</scope>
</reference>
<dbReference type="SUPFAM" id="SSF52833">
    <property type="entry name" value="Thioredoxin-like"/>
    <property type="match status" value="1"/>
</dbReference>
<dbReference type="InterPro" id="IPR006577">
    <property type="entry name" value="UAS"/>
</dbReference>
<name>A0A7R9QXK9_9ACAR</name>
<keyword evidence="1 2" id="KW-0175">Coiled coil</keyword>
<dbReference type="SUPFAM" id="SSF54236">
    <property type="entry name" value="Ubiquitin-like"/>
    <property type="match status" value="1"/>
</dbReference>
<dbReference type="InterPro" id="IPR049483">
    <property type="entry name" value="FAF1_2-like_UAS"/>
</dbReference>
<evidence type="ECO:0000313" key="6">
    <source>
        <dbReference type="Proteomes" id="UP000728032"/>
    </source>
</evidence>
<dbReference type="SMART" id="SM00594">
    <property type="entry name" value="UAS"/>
    <property type="match status" value="1"/>
</dbReference>
<protein>
    <recommendedName>
        <fullName evidence="4">UBX domain-containing protein</fullName>
    </recommendedName>
</protein>
<accession>A0A7R9QXK9</accession>
<evidence type="ECO:0000256" key="2">
    <source>
        <dbReference type="SAM" id="Coils"/>
    </source>
</evidence>
<evidence type="ECO:0000256" key="1">
    <source>
        <dbReference type="ARBA" id="ARBA00023054"/>
    </source>
</evidence>
<dbReference type="Pfam" id="PF00789">
    <property type="entry name" value="UBX"/>
    <property type="match status" value="1"/>
</dbReference>
<evidence type="ECO:0000259" key="4">
    <source>
        <dbReference type="PROSITE" id="PS50033"/>
    </source>
</evidence>
<evidence type="ECO:0000256" key="3">
    <source>
        <dbReference type="SAM" id="MobiDB-lite"/>
    </source>
</evidence>
<feature type="region of interest" description="Disordered" evidence="3">
    <location>
        <begin position="127"/>
        <end position="153"/>
    </location>
</feature>
<dbReference type="GO" id="GO:0005783">
    <property type="term" value="C:endoplasmic reticulum"/>
    <property type="evidence" value="ECO:0007669"/>
    <property type="project" value="TreeGrafter"/>
</dbReference>
<dbReference type="PANTHER" id="PTHR23322:SF1">
    <property type="entry name" value="FAS-ASSOCIATED FACTOR 2"/>
    <property type="match status" value="1"/>
</dbReference>
<dbReference type="InterPro" id="IPR050730">
    <property type="entry name" value="UBX_domain-protein"/>
</dbReference>
<feature type="compositionally biased region" description="Pro residues" evidence="3">
    <location>
        <begin position="48"/>
        <end position="60"/>
    </location>
</feature>
<dbReference type="GO" id="GO:0043130">
    <property type="term" value="F:ubiquitin binding"/>
    <property type="evidence" value="ECO:0007669"/>
    <property type="project" value="TreeGrafter"/>
</dbReference>
<evidence type="ECO:0000313" key="5">
    <source>
        <dbReference type="EMBL" id="CAD7660662.1"/>
    </source>
</evidence>